<dbReference type="Proteomes" id="UP001500975">
    <property type="component" value="Unassembled WGS sequence"/>
</dbReference>
<evidence type="ECO:0000313" key="1">
    <source>
        <dbReference type="EMBL" id="GAA4350247.1"/>
    </source>
</evidence>
<sequence length="60" mass="6830">MTTLPPETKKTTFDFEADVYRALKMHAVATDRPIRELIHKYVRAGLAYEGVPITARRPDA</sequence>
<organism evidence="1 2">
    <name type="scientific">Variovorax defluvii</name>
    <dbReference type="NCBI Taxonomy" id="913761"/>
    <lineage>
        <taxon>Bacteria</taxon>
        <taxon>Pseudomonadati</taxon>
        <taxon>Pseudomonadota</taxon>
        <taxon>Betaproteobacteria</taxon>
        <taxon>Burkholderiales</taxon>
        <taxon>Comamonadaceae</taxon>
        <taxon>Variovorax</taxon>
    </lineage>
</organism>
<gene>
    <name evidence="1" type="ORF">GCM10023165_37610</name>
</gene>
<evidence type="ECO:0008006" key="3">
    <source>
        <dbReference type="Google" id="ProtNLM"/>
    </source>
</evidence>
<protein>
    <recommendedName>
        <fullName evidence="3">CopG family transcriptional regulator</fullName>
    </recommendedName>
</protein>
<keyword evidence="2" id="KW-1185">Reference proteome</keyword>
<dbReference type="EMBL" id="BAABGJ010000064">
    <property type="protein sequence ID" value="GAA4350247.1"/>
    <property type="molecule type" value="Genomic_DNA"/>
</dbReference>
<dbReference type="InterPro" id="IPR010985">
    <property type="entry name" value="Ribbon_hlx_hlx"/>
</dbReference>
<comment type="caution">
    <text evidence="1">The sequence shown here is derived from an EMBL/GenBank/DDBJ whole genome shotgun (WGS) entry which is preliminary data.</text>
</comment>
<accession>A0ABP8I2V8</accession>
<dbReference type="SUPFAM" id="SSF47598">
    <property type="entry name" value="Ribbon-helix-helix"/>
    <property type="match status" value="1"/>
</dbReference>
<proteinExistence type="predicted"/>
<evidence type="ECO:0000313" key="2">
    <source>
        <dbReference type="Proteomes" id="UP001500975"/>
    </source>
</evidence>
<name>A0ABP8I2V8_9BURK</name>
<reference evidence="2" key="1">
    <citation type="journal article" date="2019" name="Int. J. Syst. Evol. Microbiol.">
        <title>The Global Catalogue of Microorganisms (GCM) 10K type strain sequencing project: providing services to taxonomists for standard genome sequencing and annotation.</title>
        <authorList>
            <consortium name="The Broad Institute Genomics Platform"/>
            <consortium name="The Broad Institute Genome Sequencing Center for Infectious Disease"/>
            <person name="Wu L."/>
            <person name="Ma J."/>
        </authorList>
    </citation>
    <scope>NUCLEOTIDE SEQUENCE [LARGE SCALE GENOMIC DNA]</scope>
    <source>
        <strain evidence="2">JCM 17804</strain>
    </source>
</reference>